<evidence type="ECO:0000256" key="4">
    <source>
        <dbReference type="ARBA" id="ARBA00023295"/>
    </source>
</evidence>
<dbReference type="InterPro" id="IPR002241">
    <property type="entry name" value="Glyco_hydro_27"/>
</dbReference>
<dbReference type="Proteomes" id="UP000578697">
    <property type="component" value="Unassembled WGS sequence"/>
</dbReference>
<protein>
    <recommendedName>
        <fullName evidence="5">Alpha-galactosidase</fullName>
        <ecNumber evidence="5">3.2.1.22</ecNumber>
    </recommendedName>
    <alternativeName>
        <fullName evidence="5">Melibiase</fullName>
    </alternativeName>
</protein>
<evidence type="ECO:0000259" key="6">
    <source>
        <dbReference type="Pfam" id="PF17801"/>
    </source>
</evidence>
<dbReference type="AlphaFoldDB" id="A0A840SE77"/>
<feature type="domain" description="Alpha galactosidase C-terminal" evidence="6">
    <location>
        <begin position="374"/>
        <end position="441"/>
    </location>
</feature>
<comment type="catalytic activity">
    <reaction evidence="5">
        <text>Hydrolysis of terminal, non-reducing alpha-D-galactose residues in alpha-D-galactosides, including galactose oligosaccharides, galactomannans and galactolipids.</text>
        <dbReference type="EC" id="3.2.1.22"/>
    </reaction>
</comment>
<name>A0A840SE77_9SPIR</name>
<dbReference type="KEGG" id="trc:DYE49_08020"/>
<proteinExistence type="inferred from homology"/>
<dbReference type="RefSeq" id="WP_184651317.1">
    <property type="nucleotide sequence ID" value="NZ_JACHFR010000001.1"/>
</dbReference>
<evidence type="ECO:0000256" key="5">
    <source>
        <dbReference type="RuleBase" id="RU361168"/>
    </source>
</evidence>
<sequence>MYSKNDVAKRPPMGWNSYDYYNTMVTEEDVKRNADFMAEHLKMYGWEYVVVDIQWSDPAAGSLCPQVQYVPFTRLCTDEYSRQIPDPVRFPSSKDGKGFAPLAEYCHKKGLKFGIHIMRGIPRQCCHDHAKILGTDVTADQIANPFSVCKWNGDMYGIDCTKKDAHKYYDSVFALYAQWGVDFVKVDDICNTNFYKENPYSAEKEIEMIAAAIEKSGRPMVLSLSPGPAVIEKAWHMEKYANMWRITDDFWDDWRLLKAMFERCEVWQKHVGNGNWPDCDMIPVGKLGYGWNKVSRKTNFTPDEEITMFTLWSIFRSPLILGTELPELDERTLSIIQNEEVLALNASSHGACQVMRNERQTVWASCGEGCPAKGMDVFIALFNLSDEDGEVAVNLSDVPYLNGSGTYRVRDLWNRRDMFPVEGDAELSLSVNKHGAVLLKLSRK</sequence>
<dbReference type="InterPro" id="IPR017853">
    <property type="entry name" value="GH"/>
</dbReference>
<dbReference type="PANTHER" id="PTHR11452">
    <property type="entry name" value="ALPHA-GALACTOSIDASE/ALPHA-N-ACETYLGALACTOSAMINIDASE"/>
    <property type="match status" value="1"/>
</dbReference>
<dbReference type="CDD" id="cd14792">
    <property type="entry name" value="GH27"/>
    <property type="match status" value="1"/>
</dbReference>
<evidence type="ECO:0000256" key="2">
    <source>
        <dbReference type="ARBA" id="ARBA00022729"/>
    </source>
</evidence>
<dbReference type="EMBL" id="JACHFR010000001">
    <property type="protein sequence ID" value="MBB5217873.1"/>
    <property type="molecule type" value="Genomic_DNA"/>
</dbReference>
<dbReference type="InterPro" id="IPR013785">
    <property type="entry name" value="Aldolase_TIM"/>
</dbReference>
<gene>
    <name evidence="8" type="ORF">DYE49_08020</name>
    <name evidence="7" type="ORF">HNP77_000217</name>
</gene>
<evidence type="ECO:0000256" key="3">
    <source>
        <dbReference type="ARBA" id="ARBA00022801"/>
    </source>
</evidence>
<keyword evidence="2" id="KW-0732">Signal</keyword>
<dbReference type="Proteomes" id="UP000593591">
    <property type="component" value="Chromosome"/>
</dbReference>
<dbReference type="Pfam" id="PF17801">
    <property type="entry name" value="Melibiase_C"/>
    <property type="match status" value="1"/>
</dbReference>
<comment type="similarity">
    <text evidence="1 5">Belongs to the glycosyl hydrolase 27 family.</text>
</comment>
<evidence type="ECO:0000313" key="9">
    <source>
        <dbReference type="Proteomes" id="UP000578697"/>
    </source>
</evidence>
<dbReference type="GO" id="GO:0004557">
    <property type="term" value="F:alpha-galactosidase activity"/>
    <property type="evidence" value="ECO:0007669"/>
    <property type="project" value="UniProtKB-EC"/>
</dbReference>
<keyword evidence="3 5" id="KW-0378">Hydrolase</keyword>
<organism evidence="7 9">
    <name type="scientific">Treponema rectale</name>
    <dbReference type="NCBI Taxonomy" id="744512"/>
    <lineage>
        <taxon>Bacteria</taxon>
        <taxon>Pseudomonadati</taxon>
        <taxon>Spirochaetota</taxon>
        <taxon>Spirochaetia</taxon>
        <taxon>Spirochaetales</taxon>
        <taxon>Treponemataceae</taxon>
        <taxon>Treponema</taxon>
    </lineage>
</organism>
<evidence type="ECO:0000313" key="8">
    <source>
        <dbReference type="EMBL" id="QOS40403.1"/>
    </source>
</evidence>
<evidence type="ECO:0000313" key="10">
    <source>
        <dbReference type="Proteomes" id="UP000593591"/>
    </source>
</evidence>
<accession>A0A840SE77</accession>
<keyword evidence="5" id="KW-1015">Disulfide bond</keyword>
<dbReference type="EMBL" id="CP031517">
    <property type="protein sequence ID" value="QOS40403.1"/>
    <property type="molecule type" value="Genomic_DNA"/>
</dbReference>
<reference evidence="7 9" key="2">
    <citation type="submission" date="2020-08" db="EMBL/GenBank/DDBJ databases">
        <title>Genomic Encyclopedia of Type Strains, Phase IV (KMG-IV): sequencing the most valuable type-strain genomes for metagenomic binning, comparative biology and taxonomic classification.</title>
        <authorList>
            <person name="Goeker M."/>
        </authorList>
    </citation>
    <scope>NUCLEOTIDE SEQUENCE [LARGE SCALE GENOMIC DNA]</scope>
    <source>
        <strain evidence="7 9">DSM 103679</strain>
    </source>
</reference>
<dbReference type="PRINTS" id="PR00740">
    <property type="entry name" value="GLHYDRLASE27"/>
</dbReference>
<dbReference type="Gene3D" id="3.20.20.70">
    <property type="entry name" value="Aldolase class I"/>
    <property type="match status" value="1"/>
</dbReference>
<dbReference type="GO" id="GO:0005975">
    <property type="term" value="P:carbohydrate metabolic process"/>
    <property type="evidence" value="ECO:0007669"/>
    <property type="project" value="InterPro"/>
</dbReference>
<reference evidence="8 10" key="1">
    <citation type="submission" date="2018-08" db="EMBL/GenBank/DDBJ databases">
        <title>The first complete genome of Treponema rectale (CHPAT), a commensal spirochete of the bovine rectum.</title>
        <authorList>
            <person name="Staton G.J."/>
            <person name="Clegg S.R."/>
            <person name="Carter S.D."/>
            <person name="Radford A.D."/>
            <person name="Darby A."/>
            <person name="Hall N."/>
            <person name="Birtles R.J."/>
            <person name="Evans N.J."/>
        </authorList>
    </citation>
    <scope>NUCLEOTIDE SEQUENCE [LARGE SCALE GENOMIC DNA]</scope>
    <source>
        <strain evidence="8 10">CHPA</strain>
    </source>
</reference>
<dbReference type="Pfam" id="PF16499">
    <property type="entry name" value="Melibiase_2"/>
    <property type="match status" value="1"/>
</dbReference>
<keyword evidence="4 5" id="KW-0326">Glycosidase</keyword>
<dbReference type="EC" id="3.2.1.22" evidence="5"/>
<evidence type="ECO:0000256" key="1">
    <source>
        <dbReference type="ARBA" id="ARBA00009743"/>
    </source>
</evidence>
<dbReference type="Gene3D" id="2.60.40.1180">
    <property type="entry name" value="Golgi alpha-mannosidase II"/>
    <property type="match status" value="1"/>
</dbReference>
<dbReference type="InterPro" id="IPR041233">
    <property type="entry name" value="Melibiase_C"/>
</dbReference>
<evidence type="ECO:0000313" key="7">
    <source>
        <dbReference type="EMBL" id="MBB5217873.1"/>
    </source>
</evidence>
<keyword evidence="9" id="KW-1185">Reference proteome</keyword>
<dbReference type="PANTHER" id="PTHR11452:SF42">
    <property type="entry name" value="ALPHA-GALACTOSIDASE"/>
    <property type="match status" value="1"/>
</dbReference>
<dbReference type="SUPFAM" id="SSF51445">
    <property type="entry name" value="(Trans)glycosidases"/>
    <property type="match status" value="1"/>
</dbReference>
<dbReference type="SUPFAM" id="SSF51011">
    <property type="entry name" value="Glycosyl hydrolase domain"/>
    <property type="match status" value="1"/>
</dbReference>
<dbReference type="InterPro" id="IPR013780">
    <property type="entry name" value="Glyco_hydro_b"/>
</dbReference>